<evidence type="ECO:0000313" key="2">
    <source>
        <dbReference type="EMBL" id="OGZ79069.1"/>
    </source>
</evidence>
<dbReference type="AlphaFoldDB" id="A0A1G2IW24"/>
<dbReference type="Proteomes" id="UP000178650">
    <property type="component" value="Unassembled WGS sequence"/>
</dbReference>
<keyword evidence="1" id="KW-0812">Transmembrane</keyword>
<comment type="caution">
    <text evidence="2">The sequence shown here is derived from an EMBL/GenBank/DDBJ whole genome shotgun (WGS) entry which is preliminary data.</text>
</comment>
<gene>
    <name evidence="2" type="ORF">A2358_03725</name>
</gene>
<sequence length="108" mass="12766">MAMKTNLNLDYKKTLARAKEKLASLKRILWLIGRHAFSVIIILILVDMLIGGYMFYKYIYSAEREKNSASKATFKFKEDAYQKILSQWQDRDQKLSNFSQKTYPDPFQ</sequence>
<keyword evidence="1" id="KW-0472">Membrane</keyword>
<name>A0A1G2IW24_9BACT</name>
<dbReference type="STRING" id="1802223.A2358_03725"/>
<evidence type="ECO:0000256" key="1">
    <source>
        <dbReference type="SAM" id="Phobius"/>
    </source>
</evidence>
<feature type="transmembrane region" description="Helical" evidence="1">
    <location>
        <begin position="35"/>
        <end position="56"/>
    </location>
</feature>
<evidence type="ECO:0000313" key="3">
    <source>
        <dbReference type="Proteomes" id="UP000178650"/>
    </source>
</evidence>
<reference evidence="2 3" key="1">
    <citation type="journal article" date="2016" name="Nat. Commun.">
        <title>Thousands of microbial genomes shed light on interconnected biogeochemical processes in an aquifer system.</title>
        <authorList>
            <person name="Anantharaman K."/>
            <person name="Brown C.T."/>
            <person name="Hug L.A."/>
            <person name="Sharon I."/>
            <person name="Castelle C.J."/>
            <person name="Probst A.J."/>
            <person name="Thomas B.C."/>
            <person name="Singh A."/>
            <person name="Wilkins M.J."/>
            <person name="Karaoz U."/>
            <person name="Brodie E.L."/>
            <person name="Williams K.H."/>
            <person name="Hubbard S.S."/>
            <person name="Banfield J.F."/>
        </authorList>
    </citation>
    <scope>NUCLEOTIDE SEQUENCE [LARGE SCALE GENOMIC DNA]</scope>
</reference>
<keyword evidence="1" id="KW-1133">Transmembrane helix</keyword>
<proteinExistence type="predicted"/>
<accession>A0A1G2IW24</accession>
<organism evidence="2 3">
    <name type="scientific">Candidatus Staskawiczbacteria bacterium RIFOXYB1_FULL_37_44</name>
    <dbReference type="NCBI Taxonomy" id="1802223"/>
    <lineage>
        <taxon>Bacteria</taxon>
        <taxon>Candidatus Staskawicziibacteriota</taxon>
    </lineage>
</organism>
<dbReference type="EMBL" id="MHPJ01000009">
    <property type="protein sequence ID" value="OGZ79069.1"/>
    <property type="molecule type" value="Genomic_DNA"/>
</dbReference>
<protein>
    <submittedName>
        <fullName evidence="2">Uncharacterized protein</fullName>
    </submittedName>
</protein>